<dbReference type="PANTHER" id="PTHR37550:SF3">
    <property type="entry name" value="ANTITOXIN VAPB1"/>
    <property type="match status" value="1"/>
</dbReference>
<proteinExistence type="predicted"/>
<keyword evidence="2" id="KW-1185">Reference proteome</keyword>
<evidence type="ECO:0000313" key="1">
    <source>
        <dbReference type="EMBL" id="PJI95183.1"/>
    </source>
</evidence>
<dbReference type="Gene3D" id="2.10.260.10">
    <property type="match status" value="1"/>
</dbReference>
<dbReference type="OrthoDB" id="5298361at2"/>
<accession>A0A2M8WW95</accession>
<dbReference type="RefSeq" id="WP_100349087.1">
    <property type="nucleotide sequence ID" value="NZ_PGTZ01000006.1"/>
</dbReference>
<dbReference type="InterPro" id="IPR047976">
    <property type="entry name" value="Anti_VapB2-like"/>
</dbReference>
<dbReference type="SUPFAM" id="SSF89447">
    <property type="entry name" value="AbrB/MazE/MraZ-like"/>
    <property type="match status" value="1"/>
</dbReference>
<dbReference type="EMBL" id="PGTZ01000006">
    <property type="protein sequence ID" value="PJI95183.1"/>
    <property type="molecule type" value="Genomic_DNA"/>
</dbReference>
<dbReference type="PANTHER" id="PTHR37550">
    <property type="entry name" value="ANTITOXIN VAPB1"/>
    <property type="match status" value="1"/>
</dbReference>
<comment type="caution">
    <text evidence="1">The sequence shown here is derived from an EMBL/GenBank/DDBJ whole genome shotgun (WGS) entry which is preliminary data.</text>
</comment>
<name>A0A2M8WW95_9MICO</name>
<dbReference type="InterPro" id="IPR037914">
    <property type="entry name" value="SpoVT-AbrB_sf"/>
</dbReference>
<protein>
    <submittedName>
        <fullName evidence="1">Antitoxin VapB</fullName>
    </submittedName>
</protein>
<sequence>MVTTTVFRSNRTQAVRLPKDVALPDDVREVEIVAVGEARVIVPAGRGWDYWFAHGVEVTADFMDRDQPEPQERGW</sequence>
<dbReference type="NCBIfam" id="NF040493">
    <property type="entry name" value="TA_anti_VapB"/>
    <property type="match status" value="1"/>
</dbReference>
<dbReference type="InterPro" id="IPR051734">
    <property type="entry name" value="VapB_TA_antitoxins"/>
</dbReference>
<gene>
    <name evidence="1" type="ORF">CLV34_1039</name>
</gene>
<dbReference type="Proteomes" id="UP000231586">
    <property type="component" value="Unassembled WGS sequence"/>
</dbReference>
<organism evidence="1 2">
    <name type="scientific">Luteimicrobium subarcticum</name>
    <dbReference type="NCBI Taxonomy" id="620910"/>
    <lineage>
        <taxon>Bacteria</taxon>
        <taxon>Bacillati</taxon>
        <taxon>Actinomycetota</taxon>
        <taxon>Actinomycetes</taxon>
        <taxon>Micrococcales</taxon>
        <taxon>Luteimicrobium</taxon>
    </lineage>
</organism>
<dbReference type="AlphaFoldDB" id="A0A2M8WW95"/>
<evidence type="ECO:0000313" key="2">
    <source>
        <dbReference type="Proteomes" id="UP000231586"/>
    </source>
</evidence>
<reference evidence="1 2" key="1">
    <citation type="submission" date="2017-11" db="EMBL/GenBank/DDBJ databases">
        <title>Genomic Encyclopedia of Archaeal and Bacterial Type Strains, Phase II (KMG-II): From Individual Species to Whole Genera.</title>
        <authorList>
            <person name="Goeker M."/>
        </authorList>
    </citation>
    <scope>NUCLEOTIDE SEQUENCE [LARGE SCALE GENOMIC DNA]</scope>
    <source>
        <strain evidence="1 2">DSM 22413</strain>
    </source>
</reference>